<organism evidence="2 3">
    <name type="scientific">Candidatus Kaiserbacteria bacterium GW2011_GWC2_49_12</name>
    <dbReference type="NCBI Taxonomy" id="1618675"/>
    <lineage>
        <taxon>Bacteria</taxon>
        <taxon>Candidatus Kaiseribacteriota</taxon>
    </lineage>
</organism>
<dbReference type="EMBL" id="LCPV01000018">
    <property type="protein sequence ID" value="KKW07210.1"/>
    <property type="molecule type" value="Genomic_DNA"/>
</dbReference>
<evidence type="ECO:0000256" key="1">
    <source>
        <dbReference type="SAM" id="MobiDB-lite"/>
    </source>
</evidence>
<evidence type="ECO:0000313" key="3">
    <source>
        <dbReference type="Proteomes" id="UP000034589"/>
    </source>
</evidence>
<feature type="region of interest" description="Disordered" evidence="1">
    <location>
        <begin position="1"/>
        <end position="26"/>
    </location>
</feature>
<accession>A0A0G1VLS4</accession>
<dbReference type="AlphaFoldDB" id="A0A0G1VLS4"/>
<evidence type="ECO:0000313" key="2">
    <source>
        <dbReference type="EMBL" id="KKW07210.1"/>
    </source>
</evidence>
<proteinExistence type="predicted"/>
<reference evidence="2 3" key="1">
    <citation type="journal article" date="2015" name="Nature">
        <title>rRNA introns, odd ribosomes, and small enigmatic genomes across a large radiation of phyla.</title>
        <authorList>
            <person name="Brown C.T."/>
            <person name="Hug L.A."/>
            <person name="Thomas B.C."/>
            <person name="Sharon I."/>
            <person name="Castelle C.J."/>
            <person name="Singh A."/>
            <person name="Wilkins M.J."/>
            <person name="Williams K.H."/>
            <person name="Banfield J.F."/>
        </authorList>
    </citation>
    <scope>NUCLEOTIDE SEQUENCE [LARGE SCALE GENOMIC DNA]</scope>
</reference>
<dbReference type="Proteomes" id="UP000034589">
    <property type="component" value="Unassembled WGS sequence"/>
</dbReference>
<gene>
    <name evidence="2" type="ORF">UY39_C0018G0013</name>
</gene>
<sequence length="332" mass="37635">MNEKLSNRFPRGILSGKNPNDLEETAGQFPEARDIVDAFYRTLQKEGDKSDFDNAVEKAKNAHRFKEWSHKEILDIAELALQEMHALENAAQDKERWKRISPETAKSVKRIVVFSAPGTYTKPVKDDRWQEKKWAWGMDRLRDDRAARLGIVLSGLAIGKDFSVFDSLEPLDANDDDLKELRENAKEAVLASRIRFIYTGRPDEVEAVRKALRQHNSFIPEKIVDIIDDPKIDNTLDQVRELGKSLHEVYEAGNIKAGDSIVFVAHGPHLVRMAGLLNHFKSIPEDVNILFDPLPIPRLGIAEYPFMETKGKLFNTVSGISAESCQYRILGA</sequence>
<name>A0A0G1VLS4_9BACT</name>
<protein>
    <submittedName>
        <fullName evidence="2">Uncharacterized protein</fullName>
    </submittedName>
</protein>
<comment type="caution">
    <text evidence="2">The sequence shown here is derived from an EMBL/GenBank/DDBJ whole genome shotgun (WGS) entry which is preliminary data.</text>
</comment>